<dbReference type="Pfam" id="PF00308">
    <property type="entry name" value="Bac_DnaA"/>
    <property type="match status" value="1"/>
</dbReference>
<dbReference type="Gene3D" id="3.40.50.300">
    <property type="entry name" value="P-loop containing nucleotide triphosphate hydrolases"/>
    <property type="match status" value="1"/>
</dbReference>
<feature type="domain" description="Chromosomal replication initiator protein DnaA ATPAse" evidence="1">
    <location>
        <begin position="45"/>
        <end position="156"/>
    </location>
</feature>
<sequence length="233" mass="26395">MKIYSPQLPLGIELRSDASYDNYIWDDNAELHYWLKKLEQGSEERCVVLWGGASSGKTHLLQAFAQQLGLQNKRATYIPLKQYKELSPDVFEDLELLDAVLLDDLGAISGHREWEEALFHLYNRMKNTKNLLLISAVDTPARINLLLPDLSSRLQASGVVRINPLADTTKSKVLTMLASRKGIVLTIDVANYLINRYPRDMTTLSTLLNELDKASLIAQRKLTIPFVKEVLTQ</sequence>
<organism evidence="3">
    <name type="scientific">hydrothermal vent metagenome</name>
    <dbReference type="NCBI Taxonomy" id="652676"/>
    <lineage>
        <taxon>unclassified sequences</taxon>
        <taxon>metagenomes</taxon>
        <taxon>ecological metagenomes</taxon>
    </lineage>
</organism>
<proteinExistence type="predicted"/>
<dbReference type="InterPro" id="IPR027417">
    <property type="entry name" value="P-loop_NTPase"/>
</dbReference>
<dbReference type="PANTHER" id="PTHR30050">
    <property type="entry name" value="CHROMOSOMAL REPLICATION INITIATOR PROTEIN DNAA"/>
    <property type="match status" value="1"/>
</dbReference>
<evidence type="ECO:0000259" key="2">
    <source>
        <dbReference type="Pfam" id="PF22688"/>
    </source>
</evidence>
<dbReference type="Pfam" id="PF22688">
    <property type="entry name" value="Hda_lid"/>
    <property type="match status" value="1"/>
</dbReference>
<dbReference type="PANTHER" id="PTHR30050:SF5">
    <property type="entry name" value="DNAA REGULATORY INACTIVATOR HDA"/>
    <property type="match status" value="1"/>
</dbReference>
<dbReference type="SUPFAM" id="SSF52540">
    <property type="entry name" value="P-loop containing nucleoside triphosphate hydrolases"/>
    <property type="match status" value="1"/>
</dbReference>
<gene>
    <name evidence="3" type="ORF">MNBD_GAMMA16-1803</name>
</gene>
<dbReference type="Gene3D" id="1.10.8.60">
    <property type="match status" value="1"/>
</dbReference>
<dbReference type="GO" id="GO:0006270">
    <property type="term" value="P:DNA replication initiation"/>
    <property type="evidence" value="ECO:0007669"/>
    <property type="project" value="TreeGrafter"/>
</dbReference>
<dbReference type="EMBL" id="UOFO01000123">
    <property type="protein sequence ID" value="VAW87422.1"/>
    <property type="molecule type" value="Genomic_DNA"/>
</dbReference>
<evidence type="ECO:0000259" key="1">
    <source>
        <dbReference type="Pfam" id="PF00308"/>
    </source>
</evidence>
<dbReference type="AlphaFoldDB" id="A0A3B0ZJ98"/>
<dbReference type="GO" id="GO:0032297">
    <property type="term" value="P:negative regulation of DNA-templated DNA replication initiation"/>
    <property type="evidence" value="ECO:0007669"/>
    <property type="project" value="InterPro"/>
</dbReference>
<dbReference type="InterPro" id="IPR017788">
    <property type="entry name" value="Hda"/>
</dbReference>
<accession>A0A3B0ZJ98</accession>
<dbReference type="InterPro" id="IPR055199">
    <property type="entry name" value="Hda_lid"/>
</dbReference>
<feature type="domain" description="Hda lid" evidence="2">
    <location>
        <begin position="167"/>
        <end position="231"/>
    </location>
</feature>
<name>A0A3B0ZJ98_9ZZZZ</name>
<evidence type="ECO:0000313" key="3">
    <source>
        <dbReference type="EMBL" id="VAW87422.1"/>
    </source>
</evidence>
<dbReference type="NCBIfam" id="TIGR03420">
    <property type="entry name" value="DnaA_homol_Hda"/>
    <property type="match status" value="1"/>
</dbReference>
<dbReference type="InterPro" id="IPR013317">
    <property type="entry name" value="DnaA_dom"/>
</dbReference>
<reference evidence="3" key="1">
    <citation type="submission" date="2018-06" db="EMBL/GenBank/DDBJ databases">
        <authorList>
            <person name="Zhirakovskaya E."/>
        </authorList>
    </citation>
    <scope>NUCLEOTIDE SEQUENCE</scope>
</reference>
<protein>
    <submittedName>
        <fullName evidence="3">DnaA inactivator Hda (Shorter homolog of DnaA)</fullName>
    </submittedName>
</protein>